<keyword evidence="2" id="KW-1133">Transmembrane helix</keyword>
<evidence type="ECO:0000313" key="4">
    <source>
        <dbReference type="Proteomes" id="UP001642409"/>
    </source>
</evidence>
<evidence type="ECO:0000313" key="3">
    <source>
        <dbReference type="EMBL" id="CAL6000339.1"/>
    </source>
</evidence>
<keyword evidence="1" id="KW-0175">Coiled coil</keyword>
<evidence type="ECO:0000256" key="2">
    <source>
        <dbReference type="SAM" id="Phobius"/>
    </source>
</evidence>
<organism evidence="3 4">
    <name type="scientific">Hexamita inflata</name>
    <dbReference type="NCBI Taxonomy" id="28002"/>
    <lineage>
        <taxon>Eukaryota</taxon>
        <taxon>Metamonada</taxon>
        <taxon>Diplomonadida</taxon>
        <taxon>Hexamitidae</taxon>
        <taxon>Hexamitinae</taxon>
        <taxon>Hexamita</taxon>
    </lineage>
</organism>
<keyword evidence="2" id="KW-0812">Transmembrane</keyword>
<feature type="transmembrane region" description="Helical" evidence="2">
    <location>
        <begin position="219"/>
        <end position="236"/>
    </location>
</feature>
<protein>
    <submittedName>
        <fullName evidence="3">Hypothetical_protein</fullName>
    </submittedName>
</protein>
<dbReference type="Proteomes" id="UP001642409">
    <property type="component" value="Unassembled WGS sequence"/>
</dbReference>
<keyword evidence="2" id="KW-0472">Membrane</keyword>
<name>A0ABP1HQZ0_9EUKA</name>
<reference evidence="3 4" key="1">
    <citation type="submission" date="2024-07" db="EMBL/GenBank/DDBJ databases">
        <authorList>
            <person name="Akdeniz Z."/>
        </authorList>
    </citation>
    <scope>NUCLEOTIDE SEQUENCE [LARGE SCALE GENOMIC DNA]</scope>
</reference>
<sequence length="239" mass="28450">MQLIQDKIQTLKKQQNVQPTSEYAKKYLIQEKAVKMFGKAELEKSEQLLAKQQNLTECQQTQFEQKLKQQDFNYYQQIYSLESQINSLNISLTEKSNQLKENLEQIKKFKQEINNLEAEKLNEILINQQETLKSKTEFQIKMQDLIKQNNHLYKIIAELEQKKTEQLQNIKLNEYNNQILVETLQNQIAKLNDQIILKSNKTDEDYILLVKLQKQIQDYKTTFLLLILIILAYSLYKLV</sequence>
<proteinExistence type="predicted"/>
<feature type="coiled-coil region" evidence="1">
    <location>
        <begin position="92"/>
        <end position="201"/>
    </location>
</feature>
<comment type="caution">
    <text evidence="3">The sequence shown here is derived from an EMBL/GenBank/DDBJ whole genome shotgun (WGS) entry which is preliminary data.</text>
</comment>
<dbReference type="EMBL" id="CAXDID020000041">
    <property type="protein sequence ID" value="CAL6000339.1"/>
    <property type="molecule type" value="Genomic_DNA"/>
</dbReference>
<evidence type="ECO:0000256" key="1">
    <source>
        <dbReference type="SAM" id="Coils"/>
    </source>
</evidence>
<accession>A0ABP1HQZ0</accession>
<keyword evidence="4" id="KW-1185">Reference proteome</keyword>
<gene>
    <name evidence="3" type="ORF">HINF_LOCUS16648</name>
</gene>